<keyword evidence="2 3" id="KW-0802">TPR repeat</keyword>
<keyword evidence="6" id="KW-1185">Reference proteome</keyword>
<dbReference type="InterPro" id="IPR011990">
    <property type="entry name" value="TPR-like_helical_dom_sf"/>
</dbReference>
<dbReference type="PROSITE" id="PS50005">
    <property type="entry name" value="TPR"/>
    <property type="match status" value="1"/>
</dbReference>
<gene>
    <name evidence="5" type="ORF">Ccrd_026821</name>
</gene>
<keyword evidence="4" id="KW-1133">Transmembrane helix</keyword>
<reference evidence="5 6" key="1">
    <citation type="journal article" date="2016" name="Sci. Rep.">
        <title>The genome sequence of the outbreeding globe artichoke constructed de novo incorporating a phase-aware low-pass sequencing strategy of F1 progeny.</title>
        <authorList>
            <person name="Scaglione D."/>
            <person name="Reyes-Chin-Wo S."/>
            <person name="Acquadro A."/>
            <person name="Froenicke L."/>
            <person name="Portis E."/>
            <person name="Beitel C."/>
            <person name="Tirone M."/>
            <person name="Mauro R."/>
            <person name="Lo Monaco A."/>
            <person name="Mauromicale G."/>
            <person name="Faccioli P."/>
            <person name="Cattivelli L."/>
            <person name="Rieseberg L."/>
            <person name="Michelmore R."/>
            <person name="Lanteri S."/>
        </authorList>
    </citation>
    <scope>NUCLEOTIDE SEQUENCE [LARGE SCALE GENOMIC DNA]</scope>
    <source>
        <strain evidence="5">2C</strain>
    </source>
</reference>
<evidence type="ECO:0000256" key="2">
    <source>
        <dbReference type="ARBA" id="ARBA00022803"/>
    </source>
</evidence>
<evidence type="ECO:0000256" key="4">
    <source>
        <dbReference type="SAM" id="Phobius"/>
    </source>
</evidence>
<feature type="repeat" description="TPR" evidence="3">
    <location>
        <begin position="167"/>
        <end position="200"/>
    </location>
</feature>
<dbReference type="PANTHER" id="PTHR44858">
    <property type="entry name" value="TETRATRICOPEPTIDE REPEAT PROTEIN 6"/>
    <property type="match status" value="1"/>
</dbReference>
<evidence type="ECO:0000256" key="1">
    <source>
        <dbReference type="ARBA" id="ARBA00022737"/>
    </source>
</evidence>
<sequence>MEFDLLIQVALISITVFMFLWMQNIPQNLFDKIRYRDRTSYAAKRHFVLGAELLAKSRSTTDRTTSNKLAKSAAEQADESISLNPKDAAPHILKALALDSQGFTTSALDALDVALSPLAVKSLSDGEKGDALYKRAEIKVKASGKGDGVESALADLVESVRLKADNAAALRLLGECYEKKDMKEEAVKAYMGAVKIEPDSKVARDALVRLGST</sequence>
<dbReference type="STRING" id="59895.A0A103XCU4"/>
<dbReference type="OrthoDB" id="1893133at2759"/>
<dbReference type="PANTHER" id="PTHR44858:SF1">
    <property type="entry name" value="UDP-N-ACETYLGLUCOSAMINE--PEPTIDE N-ACETYLGLUCOSAMINYLTRANSFERASE SPINDLY-RELATED"/>
    <property type="match status" value="1"/>
</dbReference>
<dbReference type="InterPro" id="IPR019734">
    <property type="entry name" value="TPR_rpt"/>
</dbReference>
<organism evidence="5 6">
    <name type="scientific">Cynara cardunculus var. scolymus</name>
    <name type="common">Globe artichoke</name>
    <name type="synonym">Cynara scolymus</name>
    <dbReference type="NCBI Taxonomy" id="59895"/>
    <lineage>
        <taxon>Eukaryota</taxon>
        <taxon>Viridiplantae</taxon>
        <taxon>Streptophyta</taxon>
        <taxon>Embryophyta</taxon>
        <taxon>Tracheophyta</taxon>
        <taxon>Spermatophyta</taxon>
        <taxon>Magnoliopsida</taxon>
        <taxon>eudicotyledons</taxon>
        <taxon>Gunneridae</taxon>
        <taxon>Pentapetalae</taxon>
        <taxon>asterids</taxon>
        <taxon>campanulids</taxon>
        <taxon>Asterales</taxon>
        <taxon>Asteraceae</taxon>
        <taxon>Carduoideae</taxon>
        <taxon>Cardueae</taxon>
        <taxon>Carduinae</taxon>
        <taxon>Cynara</taxon>
    </lineage>
</organism>
<proteinExistence type="predicted"/>
<dbReference type="Gramene" id="KVH88433">
    <property type="protein sequence ID" value="KVH88433"/>
    <property type="gene ID" value="Ccrd_026821"/>
</dbReference>
<protein>
    <submittedName>
        <fullName evidence="5">Tetratricopeptide-like helical</fullName>
    </submittedName>
</protein>
<dbReference type="Proteomes" id="UP000243975">
    <property type="component" value="Unassembled WGS sequence"/>
</dbReference>
<keyword evidence="1" id="KW-0677">Repeat</keyword>
<dbReference type="InterPro" id="IPR050498">
    <property type="entry name" value="Ycf3"/>
</dbReference>
<dbReference type="AlphaFoldDB" id="A0A103XCU4"/>
<name>A0A103XCU4_CYNCS</name>
<evidence type="ECO:0000256" key="3">
    <source>
        <dbReference type="PROSITE-ProRule" id="PRU00339"/>
    </source>
</evidence>
<comment type="caution">
    <text evidence="5">The sequence shown here is derived from an EMBL/GenBank/DDBJ whole genome shotgun (WGS) entry which is preliminary data.</text>
</comment>
<dbReference type="SUPFAM" id="SSF48452">
    <property type="entry name" value="TPR-like"/>
    <property type="match status" value="1"/>
</dbReference>
<keyword evidence="4" id="KW-0812">Transmembrane</keyword>
<evidence type="ECO:0000313" key="6">
    <source>
        <dbReference type="Proteomes" id="UP000243975"/>
    </source>
</evidence>
<keyword evidence="4" id="KW-0472">Membrane</keyword>
<dbReference type="Gene3D" id="1.25.40.10">
    <property type="entry name" value="Tetratricopeptide repeat domain"/>
    <property type="match status" value="1"/>
</dbReference>
<dbReference type="OMA" id="YEWKGMK"/>
<dbReference type="EMBL" id="LEKV01005409">
    <property type="protein sequence ID" value="KVH88433.1"/>
    <property type="molecule type" value="Genomic_DNA"/>
</dbReference>
<accession>A0A103XCU4</accession>
<feature type="transmembrane region" description="Helical" evidence="4">
    <location>
        <begin position="6"/>
        <end position="26"/>
    </location>
</feature>
<evidence type="ECO:0000313" key="5">
    <source>
        <dbReference type="EMBL" id="KVH88433.1"/>
    </source>
</evidence>